<evidence type="ECO:0000256" key="3">
    <source>
        <dbReference type="ARBA" id="ARBA00022833"/>
    </source>
</evidence>
<dbReference type="InterPro" id="IPR018957">
    <property type="entry name" value="Znf_C3HC4_RING-type"/>
</dbReference>
<dbReference type="AlphaFoldDB" id="A0A7M5XCU6"/>
<protein>
    <submittedName>
        <fullName evidence="8">Uncharacterized protein</fullName>
    </submittedName>
</protein>
<dbReference type="EnsemblMetazoa" id="CLYHEMT021226.3">
    <property type="protein sequence ID" value="CLYHEMP021226.3"/>
    <property type="gene ID" value="CLYHEMG021226"/>
</dbReference>
<dbReference type="Pfam" id="PF00097">
    <property type="entry name" value="zf-C3HC4"/>
    <property type="match status" value="1"/>
</dbReference>
<dbReference type="PANTHER" id="PTHR10131:SF94">
    <property type="entry name" value="TNF RECEPTOR-ASSOCIATED FACTOR 4"/>
    <property type="match status" value="1"/>
</dbReference>
<dbReference type="Gene3D" id="3.30.40.10">
    <property type="entry name" value="Zinc/RING finger domain, C3HC4 (zinc finger)"/>
    <property type="match status" value="3"/>
</dbReference>
<dbReference type="InterPro" id="IPR017907">
    <property type="entry name" value="Znf_RING_CS"/>
</dbReference>
<keyword evidence="9" id="KW-1185">Reference proteome</keyword>
<dbReference type="GO" id="GO:0008270">
    <property type="term" value="F:zinc ion binding"/>
    <property type="evidence" value="ECO:0007669"/>
    <property type="project" value="UniProtKB-KW"/>
</dbReference>
<keyword evidence="1 4" id="KW-0479">Metal-binding</keyword>
<keyword evidence="3 4" id="KW-0862">Zinc</keyword>
<evidence type="ECO:0000259" key="7">
    <source>
        <dbReference type="PROSITE" id="PS50145"/>
    </source>
</evidence>
<evidence type="ECO:0000313" key="8">
    <source>
        <dbReference type="EnsemblMetazoa" id="CLYHEMP021226.3"/>
    </source>
</evidence>
<evidence type="ECO:0000256" key="2">
    <source>
        <dbReference type="ARBA" id="ARBA00022771"/>
    </source>
</evidence>
<dbReference type="OrthoDB" id="5987964at2759"/>
<dbReference type="InterPro" id="IPR001293">
    <property type="entry name" value="Znf_TRAF"/>
</dbReference>
<feature type="domain" description="TRAF-type" evidence="7">
    <location>
        <begin position="236"/>
        <end position="293"/>
    </location>
</feature>
<feature type="zinc finger region" description="TRAF-type" evidence="4">
    <location>
        <begin position="236"/>
        <end position="293"/>
    </location>
</feature>
<accession>A0A7M5XCU6</accession>
<dbReference type="SUPFAM" id="SSF57850">
    <property type="entry name" value="RING/U-box"/>
    <property type="match status" value="1"/>
</dbReference>
<name>A0A7M5XCU6_9CNID</name>
<keyword evidence="5" id="KW-0175">Coiled coil</keyword>
<dbReference type="Proteomes" id="UP000594262">
    <property type="component" value="Unplaced"/>
</dbReference>
<feature type="domain" description="RING-type" evidence="6">
    <location>
        <begin position="92"/>
        <end position="137"/>
    </location>
</feature>
<dbReference type="InterPro" id="IPR001841">
    <property type="entry name" value="Znf_RING"/>
</dbReference>
<evidence type="ECO:0000256" key="5">
    <source>
        <dbReference type="SAM" id="Coils"/>
    </source>
</evidence>
<feature type="coiled-coil region" evidence="5">
    <location>
        <begin position="311"/>
        <end position="338"/>
    </location>
</feature>
<feature type="domain" description="TRAF-type" evidence="7">
    <location>
        <begin position="182"/>
        <end position="234"/>
    </location>
</feature>
<dbReference type="PROSITE" id="PS50145">
    <property type="entry name" value="ZF_TRAF"/>
    <property type="match status" value="2"/>
</dbReference>
<evidence type="ECO:0000313" key="9">
    <source>
        <dbReference type="Proteomes" id="UP000594262"/>
    </source>
</evidence>
<dbReference type="Pfam" id="PF02176">
    <property type="entry name" value="zf-TRAF"/>
    <property type="match status" value="1"/>
</dbReference>
<feature type="zinc finger region" description="TRAF-type" evidence="4">
    <location>
        <begin position="182"/>
        <end position="234"/>
    </location>
</feature>
<proteinExistence type="predicted"/>
<evidence type="ECO:0000259" key="6">
    <source>
        <dbReference type="PROSITE" id="PS50089"/>
    </source>
</evidence>
<evidence type="ECO:0000256" key="1">
    <source>
        <dbReference type="ARBA" id="ARBA00022723"/>
    </source>
</evidence>
<dbReference type="PANTHER" id="PTHR10131">
    <property type="entry name" value="TNF RECEPTOR ASSOCIATED FACTOR"/>
    <property type="match status" value="1"/>
</dbReference>
<keyword evidence="2 4" id="KW-0863">Zinc-finger</keyword>
<dbReference type="PROSITE" id="PS50089">
    <property type="entry name" value="ZF_RING_2"/>
    <property type="match status" value="1"/>
</dbReference>
<dbReference type="SMART" id="SM00184">
    <property type="entry name" value="RING"/>
    <property type="match status" value="1"/>
</dbReference>
<sequence>ILLRSIYSGLPKQLINLTTQRIDMERYNIEGAQRRLYQISRQLNNSLHYYSETLHDINFDHFANLPPTELEPERGYDFNLVNEGQNVSGLKCTICHLFLRETHSTPCHHAFCRGCLMKWNQQQPSNARGLKRCPSCNEHYDPKKIYVNGVVDRMVKNDIDVKCPQHEKECQWQGKIIDYKDHEEKCDYEMIRCKNKGCQENVARLKMNYHEGNCGYRRVECDFCCLEMSAREIENHHGECPFINVECPNDECQLEYLRQEIPKHLAEECLYEKIACEYSDVGCNQKVQRKDMEEHNKINLAKHQKLMLHDYKLMKMKVAEVERSNKELRDELKKANEKKPQSQKPVLKNKFKSLYVTESEDYVTESEDSDSD</sequence>
<organism evidence="8 9">
    <name type="scientific">Clytia hemisphaerica</name>
    <dbReference type="NCBI Taxonomy" id="252671"/>
    <lineage>
        <taxon>Eukaryota</taxon>
        <taxon>Metazoa</taxon>
        <taxon>Cnidaria</taxon>
        <taxon>Hydrozoa</taxon>
        <taxon>Hydroidolina</taxon>
        <taxon>Leptothecata</taxon>
        <taxon>Obeliida</taxon>
        <taxon>Clytiidae</taxon>
        <taxon>Clytia</taxon>
    </lineage>
</organism>
<reference evidence="8" key="1">
    <citation type="submission" date="2021-01" db="UniProtKB">
        <authorList>
            <consortium name="EnsemblMetazoa"/>
        </authorList>
    </citation>
    <scope>IDENTIFICATION</scope>
</reference>
<dbReference type="InterPro" id="IPR013083">
    <property type="entry name" value="Znf_RING/FYVE/PHD"/>
</dbReference>
<dbReference type="SUPFAM" id="SSF49599">
    <property type="entry name" value="TRAF domain-like"/>
    <property type="match status" value="2"/>
</dbReference>
<dbReference type="PROSITE" id="PS00518">
    <property type="entry name" value="ZF_RING_1"/>
    <property type="match status" value="1"/>
</dbReference>
<evidence type="ECO:0000256" key="4">
    <source>
        <dbReference type="PROSITE-ProRule" id="PRU00207"/>
    </source>
</evidence>